<feature type="domain" description="ABC3 transporter permease C-terminal" evidence="7">
    <location>
        <begin position="306"/>
        <end position="418"/>
    </location>
</feature>
<organism evidence="9 10">
    <name type="scientific">Dyadobacter helix</name>
    <dbReference type="NCBI Taxonomy" id="2822344"/>
    <lineage>
        <taxon>Bacteria</taxon>
        <taxon>Pseudomonadati</taxon>
        <taxon>Bacteroidota</taxon>
        <taxon>Cytophagia</taxon>
        <taxon>Cytophagales</taxon>
        <taxon>Spirosomataceae</taxon>
        <taxon>Dyadobacter</taxon>
    </lineage>
</organism>
<dbReference type="InterPro" id="IPR025857">
    <property type="entry name" value="MacB_PCD"/>
</dbReference>
<feature type="domain" description="MacB-like periplasmic core" evidence="8">
    <location>
        <begin position="20"/>
        <end position="247"/>
    </location>
</feature>
<keyword evidence="5 6" id="KW-0472">Membrane</keyword>
<accession>A0A916JCU3</accession>
<feature type="transmembrane region" description="Helical" evidence="6">
    <location>
        <begin position="687"/>
        <end position="712"/>
    </location>
</feature>
<feature type="domain" description="ABC3 transporter permease C-terminal" evidence="7">
    <location>
        <begin position="691"/>
        <end position="799"/>
    </location>
</feature>
<keyword evidence="10" id="KW-1185">Reference proteome</keyword>
<evidence type="ECO:0000313" key="10">
    <source>
        <dbReference type="Proteomes" id="UP000680038"/>
    </source>
</evidence>
<evidence type="ECO:0000259" key="7">
    <source>
        <dbReference type="Pfam" id="PF02687"/>
    </source>
</evidence>
<sequence length="811" mass="90956">MFRNYLKLAWRHLIKQKMYTFIKIGGFAIGIAACFLIALFISDELSYDQDIPDKERIFRVLNEGEFDGKRIKWVHMSAPYAKVLKDDYPEVEKAGRLLNSELFGAGPNQIRSADKLQNVYEERFAYVDQELLEIWGLKMIAGDPEHALDEPNSLVITRSKADKFFPGENALGKIMIMNNDLTKPRKITGVIEDFPQNFHTSFDFLMTMAGVVFYDGEQTNWLATNYHTYIRIRKGTDIAKFQSKLTAITKKYFIPQMKATGQQVDEAKMMAQLTYVLQPISEIHLASEVYDGLSHGDMRFVWLFGSVAGFILILACINFINLSTAKSANRAVEVGLRKTVGSERSSLIHQFLTESWLISFISISFGLVLAAILLPFFNTLADKSLIFPATAWWLAPMLLISSVIIGVLAGLYPAFYLSGFRPINVLKGQLSKGSKGAGLRSGLVVFQFTTSIILIIGTFVIYRQVNYILNAKVGFDKDQVILIHGTNTLDKNIGVFKDEIKKLPQVVNATVSDYLPIRGTKRNGNGFWQFGRTKETASVPGQFWLTDYDYIQTLGIKLLDGRNFSRDRATDANAVIISQKLAKDLNLKNPVGKHITNWSNSGNDLEIIGVVENFHFESLKDNIQGLCMQLGNSPGIVSVKVNTSDMKGTLRSITRVWNTLSPNQPIRYTFMDQSFAQMYGDVNRMGLIFSSFSVLAIIVACMGLFALSAFMVEQRSKEISIRKVLGASVQSILSLLTRNFLMLVLISAMIASPIGWYLMKKWLQDYQYKIEITWDIFVLAGILAAAVAILTISYQAIRAALVDPAKGLKGE</sequence>
<dbReference type="GO" id="GO:0022857">
    <property type="term" value="F:transmembrane transporter activity"/>
    <property type="evidence" value="ECO:0007669"/>
    <property type="project" value="TreeGrafter"/>
</dbReference>
<dbReference type="GO" id="GO:0005886">
    <property type="term" value="C:plasma membrane"/>
    <property type="evidence" value="ECO:0007669"/>
    <property type="project" value="UniProtKB-SubCell"/>
</dbReference>
<gene>
    <name evidence="9" type="ORF">DYBT9275_03102</name>
</gene>
<feature type="transmembrane region" description="Helical" evidence="6">
    <location>
        <begin position="732"/>
        <end position="756"/>
    </location>
</feature>
<evidence type="ECO:0000313" key="9">
    <source>
        <dbReference type="EMBL" id="CAG5003225.1"/>
    </source>
</evidence>
<dbReference type="InterPro" id="IPR050250">
    <property type="entry name" value="Macrolide_Exporter_MacB"/>
</dbReference>
<reference evidence="9" key="1">
    <citation type="submission" date="2021-04" db="EMBL/GenBank/DDBJ databases">
        <authorList>
            <person name="Rodrigo-Torres L."/>
            <person name="Arahal R. D."/>
            <person name="Lucena T."/>
        </authorList>
    </citation>
    <scope>NUCLEOTIDE SEQUENCE</scope>
    <source>
        <strain evidence="9">CECT 9275</strain>
    </source>
</reference>
<evidence type="ECO:0000259" key="8">
    <source>
        <dbReference type="Pfam" id="PF12704"/>
    </source>
</evidence>
<evidence type="ECO:0000256" key="5">
    <source>
        <dbReference type="ARBA" id="ARBA00023136"/>
    </source>
</evidence>
<keyword evidence="3 6" id="KW-0812">Transmembrane</keyword>
<evidence type="ECO:0008006" key="11">
    <source>
        <dbReference type="Google" id="ProtNLM"/>
    </source>
</evidence>
<proteinExistence type="predicted"/>
<protein>
    <recommendedName>
        <fullName evidence="11">ABC transport system permease protein</fullName>
    </recommendedName>
</protein>
<feature type="transmembrane region" description="Helical" evidence="6">
    <location>
        <begin position="776"/>
        <end position="797"/>
    </location>
</feature>
<name>A0A916JCU3_9BACT</name>
<keyword evidence="4 6" id="KW-1133">Transmembrane helix</keyword>
<dbReference type="Pfam" id="PF12704">
    <property type="entry name" value="MacB_PCD"/>
    <property type="match status" value="2"/>
</dbReference>
<dbReference type="PROSITE" id="PS51257">
    <property type="entry name" value="PROKAR_LIPOPROTEIN"/>
    <property type="match status" value="1"/>
</dbReference>
<dbReference type="AlphaFoldDB" id="A0A916JCU3"/>
<evidence type="ECO:0000256" key="4">
    <source>
        <dbReference type="ARBA" id="ARBA00022989"/>
    </source>
</evidence>
<feature type="transmembrane region" description="Helical" evidence="6">
    <location>
        <begin position="356"/>
        <end position="377"/>
    </location>
</feature>
<dbReference type="InterPro" id="IPR003838">
    <property type="entry name" value="ABC3_permease_C"/>
</dbReference>
<dbReference type="EMBL" id="CAJRAF010000002">
    <property type="protein sequence ID" value="CAG5003225.1"/>
    <property type="molecule type" value="Genomic_DNA"/>
</dbReference>
<dbReference type="Pfam" id="PF02687">
    <property type="entry name" value="FtsX"/>
    <property type="match status" value="2"/>
</dbReference>
<dbReference type="PANTHER" id="PTHR30572">
    <property type="entry name" value="MEMBRANE COMPONENT OF TRANSPORTER-RELATED"/>
    <property type="match status" value="1"/>
</dbReference>
<feature type="domain" description="MacB-like periplasmic core" evidence="8">
    <location>
        <begin position="503"/>
        <end position="614"/>
    </location>
</feature>
<evidence type="ECO:0000256" key="3">
    <source>
        <dbReference type="ARBA" id="ARBA00022692"/>
    </source>
</evidence>
<dbReference type="PANTHER" id="PTHR30572:SF18">
    <property type="entry name" value="ABC-TYPE MACROLIDE FAMILY EXPORT SYSTEM PERMEASE COMPONENT 2"/>
    <property type="match status" value="1"/>
</dbReference>
<feature type="transmembrane region" description="Helical" evidence="6">
    <location>
        <begin position="438"/>
        <end position="462"/>
    </location>
</feature>
<dbReference type="Proteomes" id="UP000680038">
    <property type="component" value="Unassembled WGS sequence"/>
</dbReference>
<keyword evidence="2" id="KW-1003">Cell membrane</keyword>
<evidence type="ECO:0000256" key="1">
    <source>
        <dbReference type="ARBA" id="ARBA00004651"/>
    </source>
</evidence>
<feature type="transmembrane region" description="Helical" evidence="6">
    <location>
        <begin position="397"/>
        <end position="417"/>
    </location>
</feature>
<feature type="transmembrane region" description="Helical" evidence="6">
    <location>
        <begin position="300"/>
        <end position="320"/>
    </location>
</feature>
<evidence type="ECO:0000256" key="6">
    <source>
        <dbReference type="SAM" id="Phobius"/>
    </source>
</evidence>
<comment type="subcellular location">
    <subcellularLocation>
        <location evidence="1">Cell membrane</location>
        <topology evidence="1">Multi-pass membrane protein</topology>
    </subcellularLocation>
</comment>
<evidence type="ECO:0000256" key="2">
    <source>
        <dbReference type="ARBA" id="ARBA00022475"/>
    </source>
</evidence>
<comment type="caution">
    <text evidence="9">The sequence shown here is derived from an EMBL/GenBank/DDBJ whole genome shotgun (WGS) entry which is preliminary data.</text>
</comment>
<feature type="transmembrane region" description="Helical" evidence="6">
    <location>
        <begin position="21"/>
        <end position="41"/>
    </location>
</feature>